<sequence>MINDLPKHLGFFIFPEEGLIALSDAFLADVPMFEEIFCCMHKEEVYKNPRVLDRLIEAIKLKFGGQYPLDILKCNAKTPTGVRIKALNIKLKSKTSYIYFIQMIMILKACSKRT</sequence>
<evidence type="ECO:0000313" key="2">
    <source>
        <dbReference type="Proteomes" id="UP000675881"/>
    </source>
</evidence>
<name>A0A7R8CS19_LEPSM</name>
<dbReference type="AlphaFoldDB" id="A0A7R8CS19"/>
<evidence type="ECO:0000313" key="1">
    <source>
        <dbReference type="EMBL" id="CAF2912090.1"/>
    </source>
</evidence>
<dbReference type="Proteomes" id="UP000675881">
    <property type="component" value="Chromosome 4"/>
</dbReference>
<gene>
    <name evidence="1" type="ORF">LSAA_8317</name>
</gene>
<reference evidence="1" key="1">
    <citation type="submission" date="2021-02" db="EMBL/GenBank/DDBJ databases">
        <authorList>
            <person name="Bekaert M."/>
        </authorList>
    </citation>
    <scope>NUCLEOTIDE SEQUENCE</scope>
    <source>
        <strain evidence="1">IoA-00</strain>
    </source>
</reference>
<keyword evidence="2" id="KW-1185">Reference proteome</keyword>
<protein>
    <submittedName>
        <fullName evidence="1">(salmon louse) hypothetical protein</fullName>
    </submittedName>
</protein>
<proteinExistence type="predicted"/>
<dbReference type="EMBL" id="HG994583">
    <property type="protein sequence ID" value="CAF2912090.1"/>
    <property type="molecule type" value="Genomic_DNA"/>
</dbReference>
<accession>A0A7R8CS19</accession>
<organism evidence="1 2">
    <name type="scientific">Lepeophtheirus salmonis</name>
    <name type="common">Salmon louse</name>
    <name type="synonym">Caligus salmonis</name>
    <dbReference type="NCBI Taxonomy" id="72036"/>
    <lineage>
        <taxon>Eukaryota</taxon>
        <taxon>Metazoa</taxon>
        <taxon>Ecdysozoa</taxon>
        <taxon>Arthropoda</taxon>
        <taxon>Crustacea</taxon>
        <taxon>Multicrustacea</taxon>
        <taxon>Hexanauplia</taxon>
        <taxon>Copepoda</taxon>
        <taxon>Siphonostomatoida</taxon>
        <taxon>Caligidae</taxon>
        <taxon>Lepeophtheirus</taxon>
    </lineage>
</organism>